<dbReference type="Gene3D" id="3.30.450.20">
    <property type="entry name" value="PAS domain"/>
    <property type="match status" value="5"/>
</dbReference>
<dbReference type="NCBIfam" id="TIGR00229">
    <property type="entry name" value="sensory_box"/>
    <property type="match status" value="4"/>
</dbReference>
<dbReference type="InterPro" id="IPR013656">
    <property type="entry name" value="PAS_4"/>
</dbReference>
<evidence type="ECO:0000259" key="5">
    <source>
        <dbReference type="PROSITE" id="PS50887"/>
    </source>
</evidence>
<dbReference type="Pfam" id="PF13426">
    <property type="entry name" value="PAS_9"/>
    <property type="match status" value="1"/>
</dbReference>
<dbReference type="Gene3D" id="3.30.70.270">
    <property type="match status" value="1"/>
</dbReference>
<dbReference type="PROSITE" id="PS50887">
    <property type="entry name" value="GGDEF"/>
    <property type="match status" value="1"/>
</dbReference>
<dbReference type="CDD" id="cd01948">
    <property type="entry name" value="EAL"/>
    <property type="match status" value="1"/>
</dbReference>
<dbReference type="InterPro" id="IPR001633">
    <property type="entry name" value="EAL_dom"/>
</dbReference>
<dbReference type="PANTHER" id="PTHR44757:SF2">
    <property type="entry name" value="BIOFILM ARCHITECTURE MAINTENANCE PROTEIN MBAA"/>
    <property type="match status" value="1"/>
</dbReference>
<dbReference type="PROSITE" id="PS50113">
    <property type="entry name" value="PAC"/>
    <property type="match status" value="3"/>
</dbReference>
<reference evidence="6 7" key="1">
    <citation type="submission" date="2019-03" db="EMBL/GenBank/DDBJ databases">
        <title>Genome sequence of Thiobacillaceae bacterium LSR1, a sulfur-oxidizing bacterium isolated from freshwater sediment.</title>
        <authorList>
            <person name="Li S."/>
        </authorList>
    </citation>
    <scope>NUCLEOTIDE SEQUENCE [LARGE SCALE GENOMIC DNA]</scope>
    <source>
        <strain evidence="6 7">LSR1</strain>
    </source>
</reference>
<dbReference type="InterPro" id="IPR035919">
    <property type="entry name" value="EAL_sf"/>
</dbReference>
<feature type="domain" description="PAC" evidence="3">
    <location>
        <begin position="583"/>
        <end position="635"/>
    </location>
</feature>
<sequence>MQPADLHRRLVAGIPDHIAVVGCDYVYLWVNDAYLAAHGRARAAIEGHHVTDLFEPGVFEAVIKPRLDRCFAGAEVHYADWFAFPVLGRRYMNVIYTPYRQDAGPVAGAIVCARDVTDQRLAQEALLASEANYRNLFENMLHGYAYCRLLYDNGRAVDYRFLVVNPAFENLTGLRDVVGHKVSQVIPGFLDSNPELFAAYDRVAQSGQPEKFETYVPGLDRWFSVSVYCPQPEHVVIVFDNVTDSRRTQRALENERERIRLLLDSMAEGMYGVDQAGVCTFVNKAGLAMLGYDDPGQVVGHPIHQLIHHHHADGRPYPPEACRVYQAYRHDAGVHIDDEVFWRRDGSAFPVEYWSYPLRQDGQVIGSVVTFLDISERRQGEARLFEATQMLKVVIDTVPHYVFWKDRQSRFLGANRAFARLAGLDDPAELVGCDDYQFHWRAYAALYQADDAQVMASETAKLNIIEPIDLEGETRWLETSKEPLRDPRGQVIGVVGIFRDVTERIRAEEKLRQAAKVFESTTEGVMITALDGKVIAVNQAFTDITGYSEAEVLGGNPRQLKSSRHEADFYRTMWQEIRDKGLWQGEIWNRRKSGEIYPEWLTINTVRDQAGRPINYVGVFSDISAVKQTEAKLNFLAHHDPLTELPNRMLFNDRLEHAIQRAKRESARLALLFIDLDQFKHVNDSLGHPIGDKLLCLVAQVLSASVRAEDSVARLGGDEFVVLLEGIADVDYASDVARKILAALIKPHRLDGHDLVVGASIGISAYPEDGGDAATLLRNADTAMYHSKAEGRNTFRYYSAELTRSARERLTLEGELRQAIERGEFELHYQPQVAVADGAIVGVEALVRWRHRVGGLISPARFIPLAEETGLIVPLGEWVLRTACAQFQAWRNDPSLSPFTLAVNLSPRQFRNKGLVQLVRAILEETGMPPRQLELEITEGAVMEQPEAARSTLLALKSLGIKLAIDDFGTGYSSLAYLRRFPINVLKIDQSFMRDIPNDVGASEIAATIIAMARNLNLKVLAEGVETGDQLAFLMARGCDYSQGYLHSRPLDGDAFAALLRGSPRLRT</sequence>
<dbReference type="InterPro" id="IPR043128">
    <property type="entry name" value="Rev_trsase/Diguanyl_cyclase"/>
</dbReference>
<feature type="domain" description="EAL" evidence="4">
    <location>
        <begin position="809"/>
        <end position="1064"/>
    </location>
</feature>
<keyword evidence="7" id="KW-1185">Reference proteome</keyword>
<dbReference type="AlphaFoldDB" id="A0A4V2NV08"/>
<dbReference type="Pfam" id="PF08448">
    <property type="entry name" value="PAS_4"/>
    <property type="match status" value="2"/>
</dbReference>
<evidence type="ECO:0000259" key="3">
    <source>
        <dbReference type="PROSITE" id="PS50113"/>
    </source>
</evidence>
<feature type="domain" description="PAC" evidence="3">
    <location>
        <begin position="458"/>
        <end position="513"/>
    </location>
</feature>
<feature type="domain" description="PAS" evidence="2">
    <location>
        <begin position="507"/>
        <end position="554"/>
    </location>
</feature>
<evidence type="ECO:0000256" key="1">
    <source>
        <dbReference type="ARBA" id="ARBA00051114"/>
    </source>
</evidence>
<dbReference type="Pfam" id="PF00990">
    <property type="entry name" value="GGDEF"/>
    <property type="match status" value="1"/>
</dbReference>
<dbReference type="InterPro" id="IPR001610">
    <property type="entry name" value="PAC"/>
</dbReference>
<dbReference type="CDD" id="cd01949">
    <property type="entry name" value="GGDEF"/>
    <property type="match status" value="1"/>
</dbReference>
<feature type="domain" description="PAC" evidence="3">
    <location>
        <begin position="335"/>
        <end position="386"/>
    </location>
</feature>
<evidence type="ECO:0000313" key="6">
    <source>
        <dbReference type="EMBL" id="TCJ11666.1"/>
    </source>
</evidence>
<gene>
    <name evidence="6" type="ORF">EZJ19_14725</name>
</gene>
<dbReference type="PROSITE" id="PS50883">
    <property type="entry name" value="EAL"/>
    <property type="match status" value="1"/>
</dbReference>
<dbReference type="EMBL" id="SJZB01000051">
    <property type="protein sequence ID" value="TCJ11666.1"/>
    <property type="molecule type" value="Genomic_DNA"/>
</dbReference>
<dbReference type="InterPro" id="IPR029787">
    <property type="entry name" value="Nucleotide_cyclase"/>
</dbReference>
<dbReference type="Pfam" id="PF13188">
    <property type="entry name" value="PAS_8"/>
    <property type="match status" value="1"/>
</dbReference>
<dbReference type="Pfam" id="PF00563">
    <property type="entry name" value="EAL"/>
    <property type="match status" value="1"/>
</dbReference>
<dbReference type="InterPro" id="IPR035965">
    <property type="entry name" value="PAS-like_dom_sf"/>
</dbReference>
<dbReference type="FunFam" id="3.20.20.450:FF:000001">
    <property type="entry name" value="Cyclic di-GMP phosphodiesterase yahA"/>
    <property type="match status" value="1"/>
</dbReference>
<evidence type="ECO:0000259" key="2">
    <source>
        <dbReference type="PROSITE" id="PS50112"/>
    </source>
</evidence>
<dbReference type="NCBIfam" id="TIGR00254">
    <property type="entry name" value="GGDEF"/>
    <property type="match status" value="1"/>
</dbReference>
<dbReference type="SMART" id="SM00091">
    <property type="entry name" value="PAS"/>
    <property type="match status" value="5"/>
</dbReference>
<dbReference type="GO" id="GO:0071732">
    <property type="term" value="P:cellular response to nitric oxide"/>
    <property type="evidence" value="ECO:0007669"/>
    <property type="project" value="UniProtKB-ARBA"/>
</dbReference>
<dbReference type="InterPro" id="IPR052155">
    <property type="entry name" value="Biofilm_reg_signaling"/>
</dbReference>
<dbReference type="SMART" id="SM00052">
    <property type="entry name" value="EAL"/>
    <property type="match status" value="1"/>
</dbReference>
<proteinExistence type="predicted"/>
<dbReference type="InterPro" id="IPR000700">
    <property type="entry name" value="PAS-assoc_C"/>
</dbReference>
<dbReference type="PANTHER" id="PTHR44757">
    <property type="entry name" value="DIGUANYLATE CYCLASE DGCP"/>
    <property type="match status" value="1"/>
</dbReference>
<evidence type="ECO:0000259" key="4">
    <source>
        <dbReference type="PROSITE" id="PS50883"/>
    </source>
</evidence>
<dbReference type="GO" id="GO:0006355">
    <property type="term" value="P:regulation of DNA-templated transcription"/>
    <property type="evidence" value="ECO:0007669"/>
    <property type="project" value="InterPro"/>
</dbReference>
<dbReference type="SMART" id="SM00267">
    <property type="entry name" value="GGDEF"/>
    <property type="match status" value="1"/>
</dbReference>
<dbReference type="PROSITE" id="PS50112">
    <property type="entry name" value="PAS"/>
    <property type="match status" value="2"/>
</dbReference>
<dbReference type="SUPFAM" id="SSF55073">
    <property type="entry name" value="Nucleotide cyclase"/>
    <property type="match status" value="1"/>
</dbReference>
<protein>
    <submittedName>
        <fullName evidence="6">EAL domain-containing protein</fullName>
    </submittedName>
</protein>
<dbReference type="SUPFAM" id="SSF55785">
    <property type="entry name" value="PYP-like sensor domain (PAS domain)"/>
    <property type="match status" value="5"/>
</dbReference>
<dbReference type="Gene3D" id="3.20.20.450">
    <property type="entry name" value="EAL domain"/>
    <property type="match status" value="1"/>
</dbReference>
<dbReference type="CDD" id="cd00130">
    <property type="entry name" value="PAS"/>
    <property type="match status" value="4"/>
</dbReference>
<dbReference type="OrthoDB" id="9813903at2"/>
<feature type="domain" description="GGDEF" evidence="5">
    <location>
        <begin position="667"/>
        <end position="800"/>
    </location>
</feature>
<dbReference type="SUPFAM" id="SSF141868">
    <property type="entry name" value="EAL domain-like"/>
    <property type="match status" value="1"/>
</dbReference>
<comment type="catalytic activity">
    <reaction evidence="1">
        <text>3',3'-c-di-GMP + H2O = 5'-phosphoguanylyl(3'-&gt;5')guanosine + H(+)</text>
        <dbReference type="Rhea" id="RHEA:24902"/>
        <dbReference type="ChEBI" id="CHEBI:15377"/>
        <dbReference type="ChEBI" id="CHEBI:15378"/>
        <dbReference type="ChEBI" id="CHEBI:58754"/>
        <dbReference type="ChEBI" id="CHEBI:58805"/>
        <dbReference type="EC" id="3.1.4.52"/>
    </reaction>
    <physiologicalReaction direction="left-to-right" evidence="1">
        <dbReference type="Rhea" id="RHEA:24903"/>
    </physiologicalReaction>
</comment>
<dbReference type="InterPro" id="IPR000014">
    <property type="entry name" value="PAS"/>
</dbReference>
<dbReference type="GO" id="GO:0071111">
    <property type="term" value="F:cyclic-guanylate-specific phosphodiesterase activity"/>
    <property type="evidence" value="ECO:0007669"/>
    <property type="project" value="UniProtKB-EC"/>
</dbReference>
<organism evidence="6 7">
    <name type="scientific">Parasulfuritortus cantonensis</name>
    <dbReference type="NCBI Taxonomy" id="2528202"/>
    <lineage>
        <taxon>Bacteria</taxon>
        <taxon>Pseudomonadati</taxon>
        <taxon>Pseudomonadota</taxon>
        <taxon>Betaproteobacteria</taxon>
        <taxon>Nitrosomonadales</taxon>
        <taxon>Thiobacillaceae</taxon>
        <taxon>Parasulfuritortus</taxon>
    </lineage>
</organism>
<dbReference type="SMART" id="SM00086">
    <property type="entry name" value="PAC"/>
    <property type="match status" value="3"/>
</dbReference>
<dbReference type="InterPro" id="IPR000160">
    <property type="entry name" value="GGDEF_dom"/>
</dbReference>
<dbReference type="Proteomes" id="UP000295443">
    <property type="component" value="Unassembled WGS sequence"/>
</dbReference>
<dbReference type="FunFam" id="3.30.70.270:FF:000001">
    <property type="entry name" value="Diguanylate cyclase domain protein"/>
    <property type="match status" value="1"/>
</dbReference>
<name>A0A4V2NV08_9PROT</name>
<dbReference type="InterPro" id="IPR013767">
    <property type="entry name" value="PAS_fold"/>
</dbReference>
<dbReference type="Pfam" id="PF00989">
    <property type="entry name" value="PAS"/>
    <property type="match status" value="1"/>
</dbReference>
<accession>A0A4V2NV08</accession>
<feature type="domain" description="PAS" evidence="2">
    <location>
        <begin position="255"/>
        <end position="292"/>
    </location>
</feature>
<evidence type="ECO:0000313" key="7">
    <source>
        <dbReference type="Proteomes" id="UP000295443"/>
    </source>
</evidence>
<dbReference type="RefSeq" id="WP_131448904.1">
    <property type="nucleotide sequence ID" value="NZ_SJZB01000051.1"/>
</dbReference>
<comment type="caution">
    <text evidence="6">The sequence shown here is derived from an EMBL/GenBank/DDBJ whole genome shotgun (WGS) entry which is preliminary data.</text>
</comment>